<feature type="transmembrane region" description="Helical" evidence="10">
    <location>
        <begin position="695"/>
        <end position="717"/>
    </location>
</feature>
<dbReference type="InterPro" id="IPR004813">
    <property type="entry name" value="OPT"/>
</dbReference>
<feature type="transmembrane region" description="Helical" evidence="10">
    <location>
        <begin position="99"/>
        <end position="118"/>
    </location>
</feature>
<feature type="compositionally biased region" description="Basic and acidic residues" evidence="9">
    <location>
        <begin position="1"/>
        <end position="14"/>
    </location>
</feature>
<proteinExistence type="inferred from homology"/>
<accession>A0A8H7BZ66</accession>
<feature type="transmembrane region" description="Helical" evidence="10">
    <location>
        <begin position="138"/>
        <end position="156"/>
    </location>
</feature>
<dbReference type="InterPro" id="IPR004648">
    <property type="entry name" value="Oligpept_transpt"/>
</dbReference>
<evidence type="ECO:0000256" key="10">
    <source>
        <dbReference type="SAM" id="Phobius"/>
    </source>
</evidence>
<keyword evidence="3" id="KW-0813">Transport</keyword>
<dbReference type="PANTHER" id="PTHR22601">
    <property type="entry name" value="ISP4 LIKE PROTEIN"/>
    <property type="match status" value="1"/>
</dbReference>
<feature type="transmembrane region" description="Helical" evidence="10">
    <location>
        <begin position="440"/>
        <end position="459"/>
    </location>
</feature>
<dbReference type="GO" id="GO:0035673">
    <property type="term" value="F:oligopeptide transmembrane transporter activity"/>
    <property type="evidence" value="ECO:0007669"/>
    <property type="project" value="InterPro"/>
</dbReference>
<keyword evidence="7 10" id="KW-1133">Transmembrane helix</keyword>
<keyword evidence="12" id="KW-1185">Reference proteome</keyword>
<dbReference type="GO" id="GO:0016020">
    <property type="term" value="C:membrane"/>
    <property type="evidence" value="ECO:0007669"/>
    <property type="project" value="UniProtKB-SubCell"/>
</dbReference>
<organism evidence="11 12">
    <name type="scientific">Apophysomyces ossiformis</name>
    <dbReference type="NCBI Taxonomy" id="679940"/>
    <lineage>
        <taxon>Eukaryota</taxon>
        <taxon>Fungi</taxon>
        <taxon>Fungi incertae sedis</taxon>
        <taxon>Mucoromycota</taxon>
        <taxon>Mucoromycotina</taxon>
        <taxon>Mucoromycetes</taxon>
        <taxon>Mucorales</taxon>
        <taxon>Mucorineae</taxon>
        <taxon>Mucoraceae</taxon>
        <taxon>Apophysomyces</taxon>
    </lineage>
</organism>
<evidence type="ECO:0000313" key="12">
    <source>
        <dbReference type="Proteomes" id="UP000605846"/>
    </source>
</evidence>
<evidence type="ECO:0000313" key="11">
    <source>
        <dbReference type="EMBL" id="KAF7732472.1"/>
    </source>
</evidence>
<keyword evidence="8 10" id="KW-0472">Membrane</keyword>
<evidence type="ECO:0000256" key="8">
    <source>
        <dbReference type="ARBA" id="ARBA00023136"/>
    </source>
</evidence>
<dbReference type="NCBIfam" id="TIGR00728">
    <property type="entry name" value="OPT_sfam"/>
    <property type="match status" value="1"/>
</dbReference>
<protein>
    <recommendedName>
        <fullName evidence="13">OPT family small oligopeptide transporter</fullName>
    </recommendedName>
</protein>
<dbReference type="NCBIfam" id="TIGR00727">
    <property type="entry name" value="ISP4_OPT"/>
    <property type="match status" value="1"/>
</dbReference>
<feature type="transmembrane region" description="Helical" evidence="10">
    <location>
        <begin position="644"/>
        <end position="661"/>
    </location>
</feature>
<feature type="transmembrane region" description="Helical" evidence="10">
    <location>
        <begin position="586"/>
        <end position="605"/>
    </location>
</feature>
<feature type="transmembrane region" description="Helical" evidence="10">
    <location>
        <begin position="264"/>
        <end position="285"/>
    </location>
</feature>
<evidence type="ECO:0000256" key="2">
    <source>
        <dbReference type="ARBA" id="ARBA00008807"/>
    </source>
</evidence>
<sequence length="755" mass="84664">MDEKAVKNGSEAEHNSYASAEKNDYKAFHDDRYETDLGEKLHYEEEDVDIQIVNEIATTEDDPTLKCFTVRALVVGIILGCLSSSVYQLMQFKPVGVPLSDTFMMIVAYLACNAWARFLPSGGWLNPGPFNIKEHTCIFILVSSANASAYGTYILGAQELFYNNSPSAAGGIFLLFATQIVGYGIAGQLRPYLVYPSHVIWPQSLPTVSFLKTLNTGNDDSKWRTKFFFIVFGGIFVYEFIPQYMFPLLGGISIFCLAKRDSRWFMNLFGGLNVNEGLGILQLSFDWNFLTAQSPLILPLYVQMNVYAGIVILWIMAPLLYYYNVWDAQKFPFLSNALYFVNSTTGLAGRYPQAKVLNADNSLNMTKYQEIGPAYYSTLYGVQYIFINMGVTATISHVALFYGKDIWKAFSEQWKRRNADHKEEDIHMKLMAAYKEVPSWWYYTVFVIGIALNIGLAYANQSSLPWWGVIFAIAISSILSLPLNFITALTGTGFGLNVVTEMICGFVLPGYPVANMYFKTLGYNTMSQAGHLAKDLKIGHYLKVPPRMVFFFQIVGTVLGCIFNYIINNDLIHNKRDILIKGGNNFWSGTSVLTINSAAITWGAIGPMAMFGPGTRYYIFLWAFIIGFFLPLPGYILHRLFPKVGFNNINVVMILTGLCTMPGSNSSWITVAFVIIIVSQWYLKRRHQAWFIKHNYLISAALDSGTSLMAFLLAMSVQGGGNGEEHLFPTWAGNAEKTIVVNIARKYTQIPSNGK</sequence>
<dbReference type="Pfam" id="PF03169">
    <property type="entry name" value="OPT"/>
    <property type="match status" value="1"/>
</dbReference>
<evidence type="ECO:0000256" key="9">
    <source>
        <dbReference type="SAM" id="MobiDB-lite"/>
    </source>
</evidence>
<evidence type="ECO:0000256" key="6">
    <source>
        <dbReference type="ARBA" id="ARBA00022927"/>
    </source>
</evidence>
<feature type="transmembrane region" description="Helical" evidence="10">
    <location>
        <begin position="465"/>
        <end position="486"/>
    </location>
</feature>
<feature type="transmembrane region" description="Helical" evidence="10">
    <location>
        <begin position="617"/>
        <end position="637"/>
    </location>
</feature>
<dbReference type="EMBL" id="JABAYA010000002">
    <property type="protein sequence ID" value="KAF7732472.1"/>
    <property type="molecule type" value="Genomic_DNA"/>
</dbReference>
<feature type="transmembrane region" description="Helical" evidence="10">
    <location>
        <begin position="68"/>
        <end position="87"/>
    </location>
</feature>
<comment type="caution">
    <text evidence="11">The sequence shown here is derived from an EMBL/GenBank/DDBJ whole genome shotgun (WGS) entry which is preliminary data.</text>
</comment>
<evidence type="ECO:0000256" key="7">
    <source>
        <dbReference type="ARBA" id="ARBA00022989"/>
    </source>
</evidence>
<feature type="region of interest" description="Disordered" evidence="9">
    <location>
        <begin position="1"/>
        <end position="23"/>
    </location>
</feature>
<feature type="transmembrane region" description="Helical" evidence="10">
    <location>
        <begin position="168"/>
        <end position="186"/>
    </location>
</feature>
<dbReference type="AlphaFoldDB" id="A0A8H7BZ66"/>
<name>A0A8H7BZ66_9FUNG</name>
<evidence type="ECO:0000256" key="5">
    <source>
        <dbReference type="ARBA" id="ARBA00022856"/>
    </source>
</evidence>
<dbReference type="OrthoDB" id="9986677at2759"/>
<comment type="subcellular location">
    <subcellularLocation>
        <location evidence="1">Membrane</location>
        <topology evidence="1">Multi-pass membrane protein</topology>
    </subcellularLocation>
</comment>
<evidence type="ECO:0000256" key="1">
    <source>
        <dbReference type="ARBA" id="ARBA00004141"/>
    </source>
</evidence>
<feature type="transmembrane region" description="Helical" evidence="10">
    <location>
        <begin position="498"/>
        <end position="518"/>
    </location>
</feature>
<evidence type="ECO:0000256" key="4">
    <source>
        <dbReference type="ARBA" id="ARBA00022692"/>
    </source>
</evidence>
<feature type="transmembrane region" description="Helical" evidence="10">
    <location>
        <begin position="667"/>
        <end position="683"/>
    </location>
</feature>
<comment type="similarity">
    <text evidence="2">Belongs to the oligopeptide OPT transporter family.</text>
</comment>
<feature type="transmembrane region" description="Helical" evidence="10">
    <location>
        <begin position="305"/>
        <end position="323"/>
    </location>
</feature>
<gene>
    <name evidence="11" type="ORF">EC973_003217</name>
</gene>
<reference evidence="11" key="1">
    <citation type="submission" date="2020-01" db="EMBL/GenBank/DDBJ databases">
        <title>Genome Sequencing of Three Apophysomyces-Like Fungal Strains Confirms a Novel Fungal Genus in the Mucoromycota with divergent Burkholderia-like Endosymbiotic Bacteria.</title>
        <authorList>
            <person name="Stajich J.E."/>
            <person name="Macias A.M."/>
            <person name="Carter-House D."/>
            <person name="Lovett B."/>
            <person name="Kasson L.R."/>
            <person name="Berry K."/>
            <person name="Grigoriev I."/>
            <person name="Chang Y."/>
            <person name="Spatafora J."/>
            <person name="Kasson M.T."/>
        </authorList>
    </citation>
    <scope>NUCLEOTIDE SEQUENCE</scope>
    <source>
        <strain evidence="11">NRRL A-21654</strain>
    </source>
</reference>
<evidence type="ECO:0000256" key="3">
    <source>
        <dbReference type="ARBA" id="ARBA00022448"/>
    </source>
</evidence>
<keyword evidence="4 10" id="KW-0812">Transmembrane</keyword>
<dbReference type="Proteomes" id="UP000605846">
    <property type="component" value="Unassembled WGS sequence"/>
</dbReference>
<dbReference type="GO" id="GO:0015031">
    <property type="term" value="P:protein transport"/>
    <property type="evidence" value="ECO:0007669"/>
    <property type="project" value="UniProtKB-KW"/>
</dbReference>
<feature type="transmembrane region" description="Helical" evidence="10">
    <location>
        <begin position="227"/>
        <end position="257"/>
    </location>
</feature>
<keyword evidence="5" id="KW-0571">Peptide transport</keyword>
<keyword evidence="6" id="KW-0653">Protein transport</keyword>
<evidence type="ECO:0008006" key="13">
    <source>
        <dbReference type="Google" id="ProtNLM"/>
    </source>
</evidence>
<feature type="transmembrane region" description="Helical" evidence="10">
    <location>
        <begin position="548"/>
        <end position="566"/>
    </location>
</feature>